<organism evidence="2">
    <name type="scientific">Rosellinia necatrix</name>
    <name type="common">White root-rot fungus</name>
    <dbReference type="NCBI Taxonomy" id="77044"/>
    <lineage>
        <taxon>Eukaryota</taxon>
        <taxon>Fungi</taxon>
        <taxon>Dikarya</taxon>
        <taxon>Ascomycota</taxon>
        <taxon>Pezizomycotina</taxon>
        <taxon>Sordariomycetes</taxon>
        <taxon>Xylariomycetidae</taxon>
        <taxon>Xylariales</taxon>
        <taxon>Xylariaceae</taxon>
        <taxon>Rosellinia</taxon>
    </lineage>
</organism>
<reference evidence="2" key="1">
    <citation type="submission" date="2016-03" db="EMBL/GenBank/DDBJ databases">
        <title>Draft genome sequence of Rosellinia necatrix.</title>
        <authorList>
            <person name="Kanematsu S."/>
        </authorList>
    </citation>
    <scope>NUCLEOTIDE SEQUENCE [LARGE SCALE GENOMIC DNA]</scope>
    <source>
        <strain evidence="2">W97</strain>
    </source>
</reference>
<sequence length="318" mass="34219">MAFQGKAQGQLSPQGSVPHPPSASTQGFVPSPTSWKLPRNEHYGFDGDQIKDEDMILPQSSYKSLDFILDSLNARAEGERLWIIGLQAGIGLGISGAREAVLNEMENESTVFGQRVRLNHANPDPHQLRMMLGEACRKGFDLRVAYRVANHFIAHCRQIVHTVVDNGYTSCLPGTGNHITGTAVFYSEEDIARCHENCRKFDEMVEQAGIDVPFATGNNPGAGLQAPIMGSFMGDGASIGGVDMTRLDGASALIANNIMDQSSGGTNSYGNPHGQSVTGGLGPISGAPHLTGSVHPSGYRTSHVKHHMVTHKRCPRRH</sequence>
<dbReference type="OrthoDB" id="4749096at2759"/>
<dbReference type="AlphaFoldDB" id="A0A1W2TP47"/>
<feature type="region of interest" description="Disordered" evidence="1">
    <location>
        <begin position="286"/>
        <end position="318"/>
    </location>
</feature>
<protein>
    <submittedName>
        <fullName evidence="2">Uncharacterized protein</fullName>
    </submittedName>
</protein>
<dbReference type="Proteomes" id="UP000054516">
    <property type="component" value="Unassembled WGS sequence"/>
</dbReference>
<accession>A0A1W2TP47</accession>
<evidence type="ECO:0000256" key="1">
    <source>
        <dbReference type="SAM" id="MobiDB-lite"/>
    </source>
</evidence>
<feature type="region of interest" description="Disordered" evidence="1">
    <location>
        <begin position="1"/>
        <end position="41"/>
    </location>
</feature>
<evidence type="ECO:0000313" key="2">
    <source>
        <dbReference type="EMBL" id="GAP90158.2"/>
    </source>
</evidence>
<evidence type="ECO:0000313" key="3">
    <source>
        <dbReference type="Proteomes" id="UP000054516"/>
    </source>
</evidence>
<proteinExistence type="predicted"/>
<feature type="compositionally biased region" description="Polar residues" evidence="1">
    <location>
        <begin position="22"/>
        <end position="34"/>
    </location>
</feature>
<feature type="compositionally biased region" description="Basic residues" evidence="1">
    <location>
        <begin position="302"/>
        <end position="318"/>
    </location>
</feature>
<dbReference type="EMBL" id="DF977447">
    <property type="protein sequence ID" value="GAP90158.2"/>
    <property type="molecule type" value="Genomic_DNA"/>
</dbReference>
<keyword evidence="3" id="KW-1185">Reference proteome</keyword>
<gene>
    <name evidence="2" type="ORF">SAMD00023353_0204290</name>
</gene>
<name>A0A1W2TP47_ROSNE</name>